<dbReference type="Pfam" id="PF01844">
    <property type="entry name" value="HNH"/>
    <property type="match status" value="1"/>
</dbReference>
<feature type="domain" description="HNH" evidence="1">
    <location>
        <begin position="175"/>
        <end position="226"/>
    </location>
</feature>
<dbReference type="Proteomes" id="UP000008631">
    <property type="component" value="Chromosome"/>
</dbReference>
<keyword evidence="2" id="KW-0255">Endonuclease</keyword>
<reference key="1">
    <citation type="submission" date="2010-11" db="EMBL/GenBank/DDBJ databases">
        <title>The complete sequence of chromosome of Isophaera pallida ATCC 43644.</title>
        <authorList>
            <consortium name="US DOE Joint Genome Institute (JGI-PGF)"/>
            <person name="Lucas S."/>
            <person name="Copeland A."/>
            <person name="Lapidus A."/>
            <person name="Bruce D."/>
            <person name="Goodwin L."/>
            <person name="Pitluck S."/>
            <person name="Kyrpides N."/>
            <person name="Mavromatis K."/>
            <person name="Pagani I."/>
            <person name="Ivanova N."/>
            <person name="Saunders E."/>
            <person name="Brettin T."/>
            <person name="Detter J.C."/>
            <person name="Han C."/>
            <person name="Tapia R."/>
            <person name="Land M."/>
            <person name="Hauser L."/>
            <person name="Markowitz V."/>
            <person name="Cheng J.-F."/>
            <person name="Hugenholtz P."/>
            <person name="Woyke T."/>
            <person name="Wu D."/>
            <person name="Eisen J.A."/>
        </authorList>
    </citation>
    <scope>NUCLEOTIDE SEQUENCE</scope>
    <source>
        <strain>ATCC 43644</strain>
    </source>
</reference>
<evidence type="ECO:0000313" key="2">
    <source>
        <dbReference type="EMBL" id="ADV60646.1"/>
    </source>
</evidence>
<accession>E8R4Q5</accession>
<dbReference type="GO" id="GO:0008270">
    <property type="term" value="F:zinc ion binding"/>
    <property type="evidence" value="ECO:0007669"/>
    <property type="project" value="InterPro"/>
</dbReference>
<evidence type="ECO:0000313" key="3">
    <source>
        <dbReference type="Proteomes" id="UP000008631"/>
    </source>
</evidence>
<gene>
    <name evidence="2" type="ordered locus">Isop_0049</name>
</gene>
<dbReference type="InterPro" id="IPR003615">
    <property type="entry name" value="HNH_nuc"/>
</dbReference>
<keyword evidence="3" id="KW-1185">Reference proteome</keyword>
<sequence length="261" mass="29010">MVRVYEMQNPLRTEKYVQGLKAIRSRVSDAHRRVFVAHHAAVNRTATAKQLAARANLGGHSVVNSLYGKLGHALCDELGVTPELRPNHKNRWWSVWARGWSDSEGFVWQMLPQVAEALEKVGICAPERETSLPEEVEAPPDRTLTEGAVRQITVNAYERSRQAVRKCKERHGTACVVCGFNFGVVYGPVAEGTIHVHHLRPISEVGAEYMVNPETDLVPVCPNCHVVLHLGMGGGCRSVEEVRRLIETNRRRSEPNAAGSQ</sequence>
<dbReference type="REBASE" id="31773">
    <property type="entry name" value="Ipa43644McrBP"/>
</dbReference>
<dbReference type="GO" id="GO:0004519">
    <property type="term" value="F:endonuclease activity"/>
    <property type="evidence" value="ECO:0007669"/>
    <property type="project" value="UniProtKB-KW"/>
</dbReference>
<organism evidence="2 3">
    <name type="scientific">Isosphaera pallida (strain ATCC 43644 / DSM 9630 / IS1B)</name>
    <dbReference type="NCBI Taxonomy" id="575540"/>
    <lineage>
        <taxon>Bacteria</taxon>
        <taxon>Pseudomonadati</taxon>
        <taxon>Planctomycetota</taxon>
        <taxon>Planctomycetia</taxon>
        <taxon>Isosphaerales</taxon>
        <taxon>Isosphaeraceae</taxon>
        <taxon>Isosphaera</taxon>
    </lineage>
</organism>
<name>E8R4Q5_ISOPI</name>
<dbReference type="EMBL" id="CP002353">
    <property type="protein sequence ID" value="ADV60646.1"/>
    <property type="molecule type" value="Genomic_DNA"/>
</dbReference>
<reference evidence="2 3" key="2">
    <citation type="journal article" date="2011" name="Stand. Genomic Sci.">
        <title>Complete genome sequence of Isosphaera pallida type strain (IS1B).</title>
        <authorList>
            <consortium name="US DOE Joint Genome Institute (JGI-PGF)"/>
            <person name="Goker M."/>
            <person name="Cleland D."/>
            <person name="Saunders E."/>
            <person name="Lapidus A."/>
            <person name="Nolan M."/>
            <person name="Lucas S."/>
            <person name="Hammon N."/>
            <person name="Deshpande S."/>
            <person name="Cheng J.F."/>
            <person name="Tapia R."/>
            <person name="Han C."/>
            <person name="Goodwin L."/>
            <person name="Pitluck S."/>
            <person name="Liolios K."/>
            <person name="Pagani I."/>
            <person name="Ivanova N."/>
            <person name="Mavromatis K."/>
            <person name="Pati A."/>
            <person name="Chen A."/>
            <person name="Palaniappan K."/>
            <person name="Land M."/>
            <person name="Hauser L."/>
            <person name="Chang Y.J."/>
            <person name="Jeffries C.D."/>
            <person name="Detter J.C."/>
            <person name="Beck B."/>
            <person name="Woyke T."/>
            <person name="Bristow J."/>
            <person name="Eisen J.A."/>
            <person name="Markowitz V."/>
            <person name="Hugenholtz P."/>
            <person name="Kyrpides N.C."/>
            <person name="Klenk H.P."/>
        </authorList>
    </citation>
    <scope>NUCLEOTIDE SEQUENCE [LARGE SCALE GENOMIC DNA]</scope>
    <source>
        <strain evidence="3">ATCC 43644 / DSM 9630 / IS1B</strain>
    </source>
</reference>
<dbReference type="Gene3D" id="1.10.30.50">
    <property type="match status" value="1"/>
</dbReference>
<protein>
    <submittedName>
        <fullName evidence="2">HNH endonuclease</fullName>
    </submittedName>
</protein>
<keyword evidence="2" id="KW-0540">Nuclease</keyword>
<dbReference type="KEGG" id="ipa:Isop_0049"/>
<dbReference type="CDD" id="cd00085">
    <property type="entry name" value="HNHc"/>
    <property type="match status" value="1"/>
</dbReference>
<dbReference type="AlphaFoldDB" id="E8R4Q5"/>
<keyword evidence="2" id="KW-0378">Hydrolase</keyword>
<evidence type="ECO:0000259" key="1">
    <source>
        <dbReference type="Pfam" id="PF01844"/>
    </source>
</evidence>
<dbReference type="InParanoid" id="E8R4Q5"/>
<dbReference type="eggNOG" id="COG3183">
    <property type="taxonomic scope" value="Bacteria"/>
</dbReference>
<dbReference type="HOGENOM" id="CLU_092681_0_0_0"/>
<proteinExistence type="predicted"/>
<dbReference type="GO" id="GO:0003676">
    <property type="term" value="F:nucleic acid binding"/>
    <property type="evidence" value="ECO:0007669"/>
    <property type="project" value="InterPro"/>
</dbReference>
<dbReference type="InterPro" id="IPR002711">
    <property type="entry name" value="HNH"/>
</dbReference>